<reference evidence="10 11" key="1">
    <citation type="submission" date="2018-07" db="EMBL/GenBank/DDBJ databases">
        <title>Genome sequencing of oomycete isolates from Chile give support for New Zealand origin for Phytophthora kernoviae and make available the first Nothophytophthora sp. genome.</title>
        <authorList>
            <person name="Studholme D.J."/>
            <person name="Sanfuentes E."/>
            <person name="Panda P."/>
            <person name="Hill R."/>
            <person name="Sambles C."/>
            <person name="Grant M."/>
            <person name="Williams N.M."/>
            <person name="Mcdougal R.L."/>
        </authorList>
    </citation>
    <scope>NUCLEOTIDE SEQUENCE [LARGE SCALE GENOMIC DNA]</scope>
    <source>
        <strain evidence="9">Chile6</strain>
        <strain evidence="8">Chile7</strain>
    </source>
</reference>
<evidence type="ECO:0000259" key="7">
    <source>
        <dbReference type="Pfam" id="PF04547"/>
    </source>
</evidence>
<dbReference type="GO" id="GO:0016020">
    <property type="term" value="C:membrane"/>
    <property type="evidence" value="ECO:0007669"/>
    <property type="project" value="UniProtKB-SubCell"/>
</dbReference>
<evidence type="ECO:0000313" key="10">
    <source>
        <dbReference type="Proteomes" id="UP000277300"/>
    </source>
</evidence>
<dbReference type="AlphaFoldDB" id="A0A3F2RV92"/>
<feature type="transmembrane region" description="Helical" evidence="6">
    <location>
        <begin position="528"/>
        <end position="555"/>
    </location>
</feature>
<dbReference type="PANTHER" id="PTHR12308">
    <property type="entry name" value="ANOCTAMIN"/>
    <property type="match status" value="1"/>
</dbReference>
<name>A0A3F2RV92_9STRA</name>
<feature type="transmembrane region" description="Helical" evidence="6">
    <location>
        <begin position="567"/>
        <end position="586"/>
    </location>
</feature>
<feature type="transmembrane region" description="Helical" evidence="6">
    <location>
        <begin position="928"/>
        <end position="947"/>
    </location>
</feature>
<proteinExistence type="predicted"/>
<feature type="domain" description="Anoctamin transmembrane" evidence="7">
    <location>
        <begin position="520"/>
        <end position="960"/>
    </location>
</feature>
<feature type="transmembrane region" description="Helical" evidence="6">
    <location>
        <begin position="690"/>
        <end position="712"/>
    </location>
</feature>
<evidence type="ECO:0000256" key="3">
    <source>
        <dbReference type="ARBA" id="ARBA00022989"/>
    </source>
</evidence>
<evidence type="ECO:0000313" key="11">
    <source>
        <dbReference type="Proteomes" id="UP000284657"/>
    </source>
</evidence>
<dbReference type="InterPro" id="IPR049452">
    <property type="entry name" value="Anoctamin_TM"/>
</dbReference>
<keyword evidence="2 6" id="KW-0812">Transmembrane</keyword>
<dbReference type="EMBL" id="MBDO02000063">
    <property type="protein sequence ID" value="RLN64907.1"/>
    <property type="molecule type" value="Genomic_DNA"/>
</dbReference>
<dbReference type="Pfam" id="PF04547">
    <property type="entry name" value="Anoctamin"/>
    <property type="match status" value="1"/>
</dbReference>
<feature type="transmembrane region" description="Helical" evidence="6">
    <location>
        <begin position="892"/>
        <end position="916"/>
    </location>
</feature>
<dbReference type="PANTHER" id="PTHR12308:SF73">
    <property type="entry name" value="ANOCTAMIN"/>
    <property type="match status" value="1"/>
</dbReference>
<dbReference type="Proteomes" id="UP000284657">
    <property type="component" value="Unassembled WGS sequence"/>
</dbReference>
<gene>
    <name evidence="8" type="ORF">BBJ29_003354</name>
    <name evidence="9" type="ORF">BBP00_00003153</name>
</gene>
<evidence type="ECO:0000313" key="9">
    <source>
        <dbReference type="EMBL" id="RLN64907.1"/>
    </source>
</evidence>
<comment type="subcellular location">
    <subcellularLocation>
        <location evidence="1">Membrane</location>
        <topology evidence="1">Multi-pass membrane protein</topology>
    </subcellularLocation>
</comment>
<evidence type="ECO:0000256" key="1">
    <source>
        <dbReference type="ARBA" id="ARBA00004141"/>
    </source>
</evidence>
<dbReference type="GO" id="GO:0005254">
    <property type="term" value="F:chloride channel activity"/>
    <property type="evidence" value="ECO:0007669"/>
    <property type="project" value="TreeGrafter"/>
</dbReference>
<evidence type="ECO:0000256" key="6">
    <source>
        <dbReference type="SAM" id="Phobius"/>
    </source>
</evidence>
<evidence type="ECO:0000256" key="2">
    <source>
        <dbReference type="ARBA" id="ARBA00022692"/>
    </source>
</evidence>
<evidence type="ECO:0000256" key="4">
    <source>
        <dbReference type="ARBA" id="ARBA00023136"/>
    </source>
</evidence>
<feature type="transmembrane region" description="Helical" evidence="6">
    <location>
        <begin position="732"/>
        <end position="753"/>
    </location>
</feature>
<sequence>MSAYGSDVRSAAEKEPNSTSASSFEEGLTSVVDEKLLEKPLEVLGWSVEALGKPEDAAIMTCEGPDCRHIDMALFIYLTPMNKGAEFLRIRERTKICHTVGSSHDSYDAFASPAASHAIEMEFNSMQSAQSSLLKSGDGSTREKTLYDHDLVMVFPRRQGGEAKKPDDFTLRSFVQLMMGKDVERSQRHNKIMIDPFQRVLRTPRCFLDDRGVDVVMDTSNDHSEDGEQKRLETEQQLLKNEYERFVGSTDATSEEKFCELVATAISRRVQLACGLTTRMFLSCDADEIIMTIMADDNDLRVEADRTNYRLQVSNKPFDTTLHEKKLRNLRQEIGEKEWQNSIDHLRRTRGCADESAEFPEMDPLLVSRGEEFHPEIRKALNAWGHTEETDGLFTEDDSYRRNTSNRWSQFWTSIFALPYDPWTYFAPFADYRHEEKYQPYYRRYPIQWGKKEEETLFTQKDRIRLAAGIVDRHINSDALEAAGFLVGQMFALHDMVALKDLRHTWALRWSMICQPLHKIRFYFGEKIALYFAWLEFYTKMLVFPSIAGVITFVYTEARQAVTGTNQQGYILIAFAVFVVIWSSYFSESWKRKNGLLDSLWGLSGLQEAFRYRPQFRGTKSFHPTTDMPEMTYESKTKRRRAFVVSILVVTLMVGIVIIALFALFVLKHWINNSDNLENNHISSKYQTPLTFGVTVANAVQILILNMVYRLVAQKLNDLENHRTDAEYENHLVIKVFLFQFCNSFASFFYIAFFKRIAEGTCLYEDDCMQELRDQLLILFLIRIVVGNTLEVVVPYLKYRYQLFQERKAHTEKSSGHNYIEEQAKLVPYESNEAFEDYNEMVIQYGFINLFVVAFPLTPLLALANNILEIHVDSVKLCFVSRRPFPSLAKDIGVWFYILRFMTYIALGTNSALILWTSDLFDDTDATVKAFVFVVACQVCLVLAVLVERSVPDTPHVLKLLFERYEHIVNVVFKGLFEGDSSHLNEVAERLDVNIYPNDQWQDTKHR</sequence>
<keyword evidence="4 6" id="KW-0472">Membrane</keyword>
<evidence type="ECO:0000256" key="5">
    <source>
        <dbReference type="SAM" id="MobiDB-lite"/>
    </source>
</evidence>
<comment type="caution">
    <text evidence="9">The sequence shown here is derived from an EMBL/GenBank/DDBJ whole genome shotgun (WGS) entry which is preliminary data.</text>
</comment>
<feature type="region of interest" description="Disordered" evidence="5">
    <location>
        <begin position="1"/>
        <end position="25"/>
    </location>
</feature>
<accession>A0A3F2RV92</accession>
<dbReference type="Proteomes" id="UP000277300">
    <property type="component" value="Unassembled WGS sequence"/>
</dbReference>
<dbReference type="OrthoDB" id="296386at2759"/>
<organism evidence="9 10">
    <name type="scientific">Phytophthora kernoviae</name>
    <dbReference type="NCBI Taxonomy" id="325452"/>
    <lineage>
        <taxon>Eukaryota</taxon>
        <taxon>Sar</taxon>
        <taxon>Stramenopiles</taxon>
        <taxon>Oomycota</taxon>
        <taxon>Peronosporomycetes</taxon>
        <taxon>Peronosporales</taxon>
        <taxon>Peronosporaceae</taxon>
        <taxon>Phytophthora</taxon>
    </lineage>
</organism>
<dbReference type="EMBL" id="MBAD02001204">
    <property type="protein sequence ID" value="RLN57248.1"/>
    <property type="molecule type" value="Genomic_DNA"/>
</dbReference>
<keyword evidence="3 6" id="KW-1133">Transmembrane helix</keyword>
<protein>
    <recommendedName>
        <fullName evidence="7">Anoctamin transmembrane domain-containing protein</fullName>
    </recommendedName>
</protein>
<feature type="transmembrane region" description="Helical" evidence="6">
    <location>
        <begin position="642"/>
        <end position="670"/>
    </location>
</feature>
<dbReference type="InterPro" id="IPR007632">
    <property type="entry name" value="Anoctamin"/>
</dbReference>
<evidence type="ECO:0000313" key="8">
    <source>
        <dbReference type="EMBL" id="RLN57248.1"/>
    </source>
</evidence>
<feature type="transmembrane region" description="Helical" evidence="6">
    <location>
        <begin position="776"/>
        <end position="797"/>
    </location>
</feature>